<keyword evidence="2" id="KW-1003">Cell membrane</keyword>
<evidence type="ECO:0000313" key="8">
    <source>
        <dbReference type="Proteomes" id="UP000820669"/>
    </source>
</evidence>
<comment type="caution">
    <text evidence="7">The sequence shown here is derived from an EMBL/GenBank/DDBJ whole genome shotgun (WGS) entry which is preliminary data.</text>
</comment>
<feature type="transmembrane region" description="Helical" evidence="6">
    <location>
        <begin position="131"/>
        <end position="151"/>
    </location>
</feature>
<dbReference type="EMBL" id="JAAXLA010000004">
    <property type="protein sequence ID" value="NMH96382.1"/>
    <property type="molecule type" value="Genomic_DNA"/>
</dbReference>
<evidence type="ECO:0000256" key="2">
    <source>
        <dbReference type="ARBA" id="ARBA00022475"/>
    </source>
</evidence>
<reference evidence="7 8" key="1">
    <citation type="submission" date="2020-04" db="EMBL/GenBank/DDBJ databases">
        <authorList>
            <person name="Klaysubun C."/>
            <person name="Duangmal K."/>
            <person name="Lipun K."/>
        </authorList>
    </citation>
    <scope>NUCLEOTIDE SEQUENCE [LARGE SCALE GENOMIC DNA]</scope>
    <source>
        <strain evidence="7 8">K10HN5</strain>
    </source>
</reference>
<protein>
    <recommendedName>
        <fullName evidence="9">Phosphate-starvation-inducible protein E</fullName>
    </recommendedName>
</protein>
<feature type="transmembrane region" description="Helical" evidence="6">
    <location>
        <begin position="29"/>
        <end position="47"/>
    </location>
</feature>
<dbReference type="Pfam" id="PF06146">
    <property type="entry name" value="PsiE"/>
    <property type="match status" value="1"/>
</dbReference>
<keyword evidence="8" id="KW-1185">Reference proteome</keyword>
<dbReference type="InterPro" id="IPR020948">
    <property type="entry name" value="P_starv_induced_PsiE-like"/>
</dbReference>
<evidence type="ECO:0000313" key="7">
    <source>
        <dbReference type="EMBL" id="NMH96382.1"/>
    </source>
</evidence>
<keyword evidence="4 6" id="KW-1133">Transmembrane helix</keyword>
<feature type="transmembrane region" description="Helical" evidence="6">
    <location>
        <begin position="67"/>
        <end position="90"/>
    </location>
</feature>
<gene>
    <name evidence="7" type="ORF">HF526_03460</name>
</gene>
<evidence type="ECO:0000256" key="5">
    <source>
        <dbReference type="ARBA" id="ARBA00023136"/>
    </source>
</evidence>
<evidence type="ECO:0000256" key="4">
    <source>
        <dbReference type="ARBA" id="ARBA00022989"/>
    </source>
</evidence>
<evidence type="ECO:0000256" key="3">
    <source>
        <dbReference type="ARBA" id="ARBA00022692"/>
    </source>
</evidence>
<keyword evidence="3 6" id="KW-0812">Transmembrane</keyword>
<evidence type="ECO:0008006" key="9">
    <source>
        <dbReference type="Google" id="ProtNLM"/>
    </source>
</evidence>
<comment type="subcellular location">
    <subcellularLocation>
        <location evidence="1">Cell membrane</location>
        <topology evidence="1">Multi-pass membrane protein</topology>
    </subcellularLocation>
</comment>
<accession>A0ABX1S6F8</accession>
<evidence type="ECO:0000256" key="1">
    <source>
        <dbReference type="ARBA" id="ARBA00004651"/>
    </source>
</evidence>
<dbReference type="Proteomes" id="UP000820669">
    <property type="component" value="Unassembled WGS sequence"/>
</dbReference>
<proteinExistence type="predicted"/>
<evidence type="ECO:0000256" key="6">
    <source>
        <dbReference type="SAM" id="Phobius"/>
    </source>
</evidence>
<organism evidence="7 8">
    <name type="scientific">Pseudonocardia acidicola</name>
    <dbReference type="NCBI Taxonomy" id="2724939"/>
    <lineage>
        <taxon>Bacteria</taxon>
        <taxon>Bacillati</taxon>
        <taxon>Actinomycetota</taxon>
        <taxon>Actinomycetes</taxon>
        <taxon>Pseudonocardiales</taxon>
        <taxon>Pseudonocardiaceae</taxon>
        <taxon>Pseudonocardia</taxon>
    </lineage>
</organism>
<sequence>MPRRSFIVMPRRPGPVAGIAHAVEIAEDALHVIAAVLLVVVALVLVADTAREIAFVLAGHHNGPALLLAVLDETLLLFIVAELLHTVAIALRHRGALDPEPFLVVGLVAGIRRVLVLTAEAEQSFHWNPEGIELLILMALILVMAITTLVWRRSGGSQPKPGLVPPSTSAGG</sequence>
<keyword evidence="5 6" id="KW-0472">Membrane</keyword>
<name>A0ABX1S6F8_9PSEU</name>